<dbReference type="Gene3D" id="3.40.50.1440">
    <property type="entry name" value="Tubulin/FtsZ, GTPase domain"/>
    <property type="match status" value="1"/>
</dbReference>
<feature type="region of interest" description="Disordered" evidence="4">
    <location>
        <begin position="1"/>
        <end position="31"/>
    </location>
</feature>
<feature type="compositionally biased region" description="Polar residues" evidence="4">
    <location>
        <begin position="1"/>
        <end position="10"/>
    </location>
</feature>
<dbReference type="PANTHER" id="PTHR30314:SF3">
    <property type="entry name" value="MITOCHONDRIAL DIVISION PROTEIN FSZA"/>
    <property type="match status" value="1"/>
</dbReference>
<dbReference type="InterPro" id="IPR045061">
    <property type="entry name" value="FtsZ/CetZ"/>
</dbReference>
<dbReference type="EMBL" id="MU069785">
    <property type="protein sequence ID" value="KAF5833891.1"/>
    <property type="molecule type" value="Genomic_DNA"/>
</dbReference>
<protein>
    <submittedName>
        <fullName evidence="6">Tubulin/FtsZ, GTPase domain-containing protein</fullName>
    </submittedName>
</protein>
<dbReference type="SUPFAM" id="SSF55307">
    <property type="entry name" value="Tubulin C-terminal domain-like"/>
    <property type="match status" value="1"/>
</dbReference>
<dbReference type="SMART" id="SM00864">
    <property type="entry name" value="Tubulin"/>
    <property type="match status" value="1"/>
</dbReference>
<dbReference type="NCBIfam" id="TIGR00065">
    <property type="entry name" value="ftsZ"/>
    <property type="match status" value="1"/>
</dbReference>
<dbReference type="HAMAP" id="MF_00909">
    <property type="entry name" value="FtsZ"/>
    <property type="match status" value="1"/>
</dbReference>
<dbReference type="InterPro" id="IPR036525">
    <property type="entry name" value="Tubulin/FtsZ_GTPase_sf"/>
</dbReference>
<evidence type="ECO:0000256" key="2">
    <source>
        <dbReference type="ARBA" id="ARBA00022741"/>
    </source>
</evidence>
<keyword evidence="2" id="KW-0547">Nucleotide-binding</keyword>
<sequence>MQSSMAMQRQSTSSSIAQVLSSSVPPPLPVPVQRPVRAAPCSLHSSSSSRSSAFPCPVSTVVGQNRPASSSPVLCRSTLALGGQNGQQAVIKVFGVGGGGSNAVNNMLQHDIQGIQFWIANTDAQALETSPVQGDHKVQIGSKLTRGLGAGGDPAIGTKAALESRDAIEFALQGADMVFVTAGMGGGTGSGAAHVVASIAKDMGILTVGIVTTPFTFEGRQRALQARSSLQDLREAVDTLIVIPNDRLLTAMDSNVPIKEAFKMADDVLRQGVRGISEIITVPGLVNVDFADVRAIMAGAGSSLMGQGIASGHERAKQVCTWTEASCRSF</sequence>
<dbReference type="SUPFAM" id="SSF52490">
    <property type="entry name" value="Tubulin nucleotide-binding domain-like"/>
    <property type="match status" value="1"/>
</dbReference>
<feature type="compositionally biased region" description="Low complexity" evidence="4">
    <location>
        <begin position="11"/>
        <end position="23"/>
    </location>
</feature>
<accession>A0ABQ7GH11</accession>
<comment type="caution">
    <text evidence="6">The sequence shown here is derived from an EMBL/GenBank/DDBJ whole genome shotgun (WGS) entry which is preliminary data.</text>
</comment>
<dbReference type="Pfam" id="PF00091">
    <property type="entry name" value="Tubulin"/>
    <property type="match status" value="1"/>
</dbReference>
<dbReference type="PRINTS" id="PR00423">
    <property type="entry name" value="CELLDVISFTSZ"/>
</dbReference>
<dbReference type="PANTHER" id="PTHR30314">
    <property type="entry name" value="CELL DIVISION PROTEIN FTSZ-RELATED"/>
    <property type="match status" value="1"/>
</dbReference>
<evidence type="ECO:0000259" key="5">
    <source>
        <dbReference type="SMART" id="SM00864"/>
    </source>
</evidence>
<dbReference type="CDD" id="cd02201">
    <property type="entry name" value="FtsZ_type1"/>
    <property type="match status" value="1"/>
</dbReference>
<gene>
    <name evidence="6" type="ORF">DUNSADRAFT_9638</name>
</gene>
<evidence type="ECO:0000256" key="3">
    <source>
        <dbReference type="ARBA" id="ARBA00023134"/>
    </source>
</evidence>
<feature type="domain" description="Tubulin/FtsZ GTPase" evidence="5">
    <location>
        <begin position="90"/>
        <end position="284"/>
    </location>
</feature>
<dbReference type="InterPro" id="IPR008280">
    <property type="entry name" value="Tub_FtsZ_C"/>
</dbReference>
<proteinExistence type="inferred from homology"/>
<keyword evidence="7" id="KW-1185">Reference proteome</keyword>
<organism evidence="6 7">
    <name type="scientific">Dunaliella salina</name>
    <name type="common">Green alga</name>
    <name type="synonym">Protococcus salinus</name>
    <dbReference type="NCBI Taxonomy" id="3046"/>
    <lineage>
        <taxon>Eukaryota</taxon>
        <taxon>Viridiplantae</taxon>
        <taxon>Chlorophyta</taxon>
        <taxon>core chlorophytes</taxon>
        <taxon>Chlorophyceae</taxon>
        <taxon>CS clade</taxon>
        <taxon>Chlamydomonadales</taxon>
        <taxon>Dunaliellaceae</taxon>
        <taxon>Dunaliella</taxon>
    </lineage>
</organism>
<dbReference type="InterPro" id="IPR000158">
    <property type="entry name" value="Cell_div_FtsZ"/>
</dbReference>
<comment type="similarity">
    <text evidence="1">Belongs to the FtsZ family.</text>
</comment>
<evidence type="ECO:0000313" key="7">
    <source>
        <dbReference type="Proteomes" id="UP000815325"/>
    </source>
</evidence>
<evidence type="ECO:0000256" key="1">
    <source>
        <dbReference type="ARBA" id="ARBA00009690"/>
    </source>
</evidence>
<evidence type="ECO:0000256" key="4">
    <source>
        <dbReference type="SAM" id="MobiDB-lite"/>
    </source>
</evidence>
<dbReference type="Proteomes" id="UP000815325">
    <property type="component" value="Unassembled WGS sequence"/>
</dbReference>
<keyword evidence="3" id="KW-0342">GTP-binding</keyword>
<reference evidence="6" key="1">
    <citation type="submission" date="2017-08" db="EMBL/GenBank/DDBJ databases">
        <authorList>
            <person name="Polle J.E."/>
            <person name="Barry K."/>
            <person name="Cushman J."/>
            <person name="Schmutz J."/>
            <person name="Tran D."/>
            <person name="Hathwaick L.T."/>
            <person name="Yim W.C."/>
            <person name="Jenkins J."/>
            <person name="Mckie-Krisberg Z.M."/>
            <person name="Prochnik S."/>
            <person name="Lindquist E."/>
            <person name="Dockter R.B."/>
            <person name="Adam C."/>
            <person name="Molina H."/>
            <person name="Bunkerborg J."/>
            <person name="Jin E."/>
            <person name="Buchheim M."/>
            <person name="Magnuson J."/>
        </authorList>
    </citation>
    <scope>NUCLEOTIDE SEQUENCE</scope>
    <source>
        <strain evidence="6">CCAP 19/18</strain>
    </source>
</reference>
<name>A0ABQ7GH11_DUNSA</name>
<dbReference type="InterPro" id="IPR003008">
    <property type="entry name" value="Tubulin_FtsZ_GTPase"/>
</dbReference>
<evidence type="ECO:0000313" key="6">
    <source>
        <dbReference type="EMBL" id="KAF5833891.1"/>
    </source>
</evidence>